<dbReference type="SUPFAM" id="SSF56281">
    <property type="entry name" value="Metallo-hydrolase/oxidoreductase"/>
    <property type="match status" value="1"/>
</dbReference>
<proteinExistence type="predicted"/>
<dbReference type="RefSeq" id="WP_026309396.1">
    <property type="nucleotide sequence ID" value="NZ_CP140158.1"/>
</dbReference>
<protein>
    <submittedName>
        <fullName evidence="2">MBL fold metallo-hydrolase</fullName>
    </submittedName>
</protein>
<dbReference type="InterPro" id="IPR036866">
    <property type="entry name" value="RibonucZ/Hydroxyglut_hydro"/>
</dbReference>
<feature type="domain" description="Metallo-beta-lactamase" evidence="1">
    <location>
        <begin position="17"/>
        <end position="193"/>
    </location>
</feature>
<accession>A0ABZ0X298</accession>
<evidence type="ECO:0000313" key="3">
    <source>
        <dbReference type="Proteomes" id="UP001324185"/>
    </source>
</evidence>
<gene>
    <name evidence="2" type="ORF">SR900_09575</name>
</gene>
<dbReference type="SMART" id="SM00849">
    <property type="entry name" value="Lactamase_B"/>
    <property type="match status" value="1"/>
</dbReference>
<organism evidence="2 3">
    <name type="scientific">Kangiella aquimarina</name>
    <dbReference type="NCBI Taxonomy" id="261965"/>
    <lineage>
        <taxon>Bacteria</taxon>
        <taxon>Pseudomonadati</taxon>
        <taxon>Pseudomonadota</taxon>
        <taxon>Gammaproteobacteria</taxon>
        <taxon>Kangiellales</taxon>
        <taxon>Kangiellaceae</taxon>
        <taxon>Kangiella</taxon>
    </lineage>
</organism>
<dbReference type="PANTHER" id="PTHR47619">
    <property type="entry name" value="METALLO-HYDROLASE YYCJ-RELATED"/>
    <property type="match status" value="1"/>
</dbReference>
<reference evidence="2 3" key="1">
    <citation type="submission" date="2023-11" db="EMBL/GenBank/DDBJ databases">
        <title>MicrobeMod: A computational toolkit for identifying prokaryotic methylation and restriction-modification with nanopore sequencing.</title>
        <authorList>
            <person name="Crits-Christoph A."/>
            <person name="Kang S.C."/>
            <person name="Lee H."/>
            <person name="Ostrov N."/>
        </authorList>
    </citation>
    <scope>NUCLEOTIDE SEQUENCE [LARGE SCALE GENOMIC DNA]</scope>
    <source>
        <strain evidence="2 3">DSMZ 16071</strain>
    </source>
</reference>
<evidence type="ECO:0000259" key="1">
    <source>
        <dbReference type="SMART" id="SM00849"/>
    </source>
</evidence>
<dbReference type="InterPro" id="IPR001279">
    <property type="entry name" value="Metallo-B-lactamas"/>
</dbReference>
<evidence type="ECO:0000313" key="2">
    <source>
        <dbReference type="EMBL" id="WQG84710.1"/>
    </source>
</evidence>
<dbReference type="Proteomes" id="UP001324185">
    <property type="component" value="Chromosome"/>
</dbReference>
<keyword evidence="3" id="KW-1185">Reference proteome</keyword>
<dbReference type="Gene3D" id="3.60.15.10">
    <property type="entry name" value="Ribonuclease Z/Hydroxyacylglutathione hydrolase-like"/>
    <property type="match status" value="1"/>
</dbReference>
<dbReference type="InterPro" id="IPR052533">
    <property type="entry name" value="WalJ/YycJ-like"/>
</dbReference>
<sequence>MQSSRRLKVASLGSGSKGNATLVSNGEVTVMVDCGFTVKEVLKRLPRINLEPEQIDGILVTHEHQDHISGVGALSRKFSIPVWATRGSLLSGKCGNLPEYNVIEGFSPFSIGSLDITPLSVPHDAREPCQFLFTQDELRLAILTDLGCFTPRIVEQLTPCHGILLECNHDEEMLWNGPYPDRLKQRVAGRMGHMSNRQAIELLQQMDTDALQLVIATHLSEQNNCPKLVGDLLAETLDWPVEQIKIAEQDMGFGWHELVLESNRVFESV</sequence>
<dbReference type="EMBL" id="CP140158">
    <property type="protein sequence ID" value="WQG84710.1"/>
    <property type="molecule type" value="Genomic_DNA"/>
</dbReference>
<name>A0ABZ0X298_9GAMM</name>
<dbReference type="Pfam" id="PF12706">
    <property type="entry name" value="Lactamase_B_2"/>
    <property type="match status" value="1"/>
</dbReference>
<dbReference type="PANTHER" id="PTHR47619:SF1">
    <property type="entry name" value="EXODEOXYRIBONUCLEASE WALJ"/>
    <property type="match status" value="1"/>
</dbReference>